<dbReference type="Proteomes" id="UP001195914">
    <property type="component" value="Unassembled WGS sequence"/>
</dbReference>
<protein>
    <submittedName>
        <fullName evidence="1">Uncharacterized protein</fullName>
    </submittedName>
</protein>
<accession>A0AAD9GHN8</accession>
<evidence type="ECO:0000313" key="1">
    <source>
        <dbReference type="EMBL" id="KAK1938418.1"/>
    </source>
</evidence>
<gene>
    <name evidence="1" type="ORF">X943_001065</name>
</gene>
<name>A0AAD9GHN8_BABDI</name>
<dbReference type="AlphaFoldDB" id="A0AAD9GHN8"/>
<dbReference type="EMBL" id="JAHBMH010000024">
    <property type="protein sequence ID" value="KAK1938418.1"/>
    <property type="molecule type" value="Genomic_DNA"/>
</dbReference>
<organism evidence="1 2">
    <name type="scientific">Babesia divergens</name>
    <dbReference type="NCBI Taxonomy" id="32595"/>
    <lineage>
        <taxon>Eukaryota</taxon>
        <taxon>Sar</taxon>
        <taxon>Alveolata</taxon>
        <taxon>Apicomplexa</taxon>
        <taxon>Aconoidasida</taxon>
        <taxon>Piroplasmida</taxon>
        <taxon>Babesiidae</taxon>
        <taxon>Babesia</taxon>
    </lineage>
</organism>
<comment type="caution">
    <text evidence="1">The sequence shown here is derived from an EMBL/GenBank/DDBJ whole genome shotgun (WGS) entry which is preliminary data.</text>
</comment>
<sequence>MVAKPTNCFHHMGYVQLRSVLQVIIVLLFEYAHCPLPEAEIGSCMQATKVFGNMNFPDTFLELKVDIFRPHYTGRIMHSIIFQHLM</sequence>
<reference evidence="1" key="2">
    <citation type="submission" date="2021-05" db="EMBL/GenBank/DDBJ databases">
        <authorList>
            <person name="Pain A."/>
        </authorList>
    </citation>
    <scope>NUCLEOTIDE SEQUENCE</scope>
    <source>
        <strain evidence="1">1802A</strain>
    </source>
</reference>
<keyword evidence="2" id="KW-1185">Reference proteome</keyword>
<proteinExistence type="predicted"/>
<reference evidence="1" key="1">
    <citation type="journal article" date="2014" name="Nucleic Acids Res.">
        <title>The evolutionary dynamics of variant antigen genes in Babesia reveal a history of genomic innovation underlying host-parasite interaction.</title>
        <authorList>
            <person name="Jackson A.P."/>
            <person name="Otto T.D."/>
            <person name="Darby A."/>
            <person name="Ramaprasad A."/>
            <person name="Xia D."/>
            <person name="Echaide I.E."/>
            <person name="Farber M."/>
            <person name="Gahlot S."/>
            <person name="Gamble J."/>
            <person name="Gupta D."/>
            <person name="Gupta Y."/>
            <person name="Jackson L."/>
            <person name="Malandrin L."/>
            <person name="Malas T.B."/>
            <person name="Moussa E."/>
            <person name="Nair M."/>
            <person name="Reid A.J."/>
            <person name="Sanders M."/>
            <person name="Sharma J."/>
            <person name="Tracey A."/>
            <person name="Quail M.A."/>
            <person name="Weir W."/>
            <person name="Wastling J.M."/>
            <person name="Hall N."/>
            <person name="Willadsen P."/>
            <person name="Lingelbach K."/>
            <person name="Shiels B."/>
            <person name="Tait A."/>
            <person name="Berriman M."/>
            <person name="Allred D.R."/>
            <person name="Pain A."/>
        </authorList>
    </citation>
    <scope>NUCLEOTIDE SEQUENCE</scope>
    <source>
        <strain evidence="1">1802A</strain>
    </source>
</reference>
<evidence type="ECO:0000313" key="2">
    <source>
        <dbReference type="Proteomes" id="UP001195914"/>
    </source>
</evidence>